<dbReference type="InterPro" id="IPR052962">
    <property type="entry name" value="AA_Transporter_AGT"/>
</dbReference>
<keyword evidence="3 5" id="KW-1133">Transmembrane helix</keyword>
<comment type="subcellular location">
    <subcellularLocation>
        <location evidence="1">Membrane</location>
        <topology evidence="1">Multi-pass membrane protein</topology>
    </subcellularLocation>
</comment>
<dbReference type="GO" id="GO:0022857">
    <property type="term" value="F:transmembrane transporter activity"/>
    <property type="evidence" value="ECO:0007669"/>
    <property type="project" value="InterPro"/>
</dbReference>
<evidence type="ECO:0000256" key="5">
    <source>
        <dbReference type="SAM" id="Phobius"/>
    </source>
</evidence>
<reference evidence="6 7" key="1">
    <citation type="submission" date="2020-02" db="EMBL/GenBank/DDBJ databases">
        <title>Comparative genome analysis reveals the metabolism and evolution of the thermophilic archaeal genus Metallosphaera.</title>
        <authorList>
            <person name="Jiang C."/>
        </authorList>
    </citation>
    <scope>NUCLEOTIDE SEQUENCE [LARGE SCALE GENOMIC DNA]</scope>
    <source>
        <strain evidence="6 7">Ric-A</strain>
    </source>
</reference>
<keyword evidence="4 5" id="KW-0472">Membrane</keyword>
<feature type="transmembrane region" description="Helical" evidence="5">
    <location>
        <begin position="599"/>
        <end position="618"/>
    </location>
</feature>
<evidence type="ECO:0000256" key="3">
    <source>
        <dbReference type="ARBA" id="ARBA00022989"/>
    </source>
</evidence>
<feature type="transmembrane region" description="Helical" evidence="5">
    <location>
        <begin position="500"/>
        <end position="520"/>
    </location>
</feature>
<dbReference type="GO" id="GO:0016020">
    <property type="term" value="C:membrane"/>
    <property type="evidence" value="ECO:0007669"/>
    <property type="project" value="UniProtKB-SubCell"/>
</dbReference>
<dbReference type="InterPro" id="IPR002293">
    <property type="entry name" value="AA/rel_permease1"/>
</dbReference>
<evidence type="ECO:0000256" key="4">
    <source>
        <dbReference type="ARBA" id="ARBA00023136"/>
    </source>
</evidence>
<dbReference type="OrthoDB" id="43026at2157"/>
<dbReference type="RefSeq" id="WP_174628765.1">
    <property type="nucleotide sequence ID" value="NZ_CP049074.1"/>
</dbReference>
<protein>
    <submittedName>
        <fullName evidence="6">APC family permease</fullName>
    </submittedName>
</protein>
<feature type="transmembrane region" description="Helical" evidence="5">
    <location>
        <begin position="216"/>
        <end position="238"/>
    </location>
</feature>
<dbReference type="Proteomes" id="UP000509301">
    <property type="component" value="Chromosome"/>
</dbReference>
<feature type="transmembrane region" description="Helical" evidence="5">
    <location>
        <begin position="567"/>
        <end position="587"/>
    </location>
</feature>
<keyword evidence="2 5" id="KW-0812">Transmembrane</keyword>
<keyword evidence="7" id="KW-1185">Reference proteome</keyword>
<dbReference type="EMBL" id="CP049074">
    <property type="protein sequence ID" value="QKQ99152.1"/>
    <property type="molecule type" value="Genomic_DNA"/>
</dbReference>
<dbReference type="KEGG" id="mten:GWK48_00970"/>
<organism evidence="6 7">
    <name type="scientific">Metallosphaera tengchongensis</name>
    <dbReference type="NCBI Taxonomy" id="1532350"/>
    <lineage>
        <taxon>Archaea</taxon>
        <taxon>Thermoproteota</taxon>
        <taxon>Thermoprotei</taxon>
        <taxon>Sulfolobales</taxon>
        <taxon>Sulfolobaceae</taxon>
        <taxon>Metallosphaera</taxon>
    </lineage>
</organism>
<proteinExistence type="predicted"/>
<feature type="transmembrane region" description="Helical" evidence="5">
    <location>
        <begin position="175"/>
        <end position="196"/>
    </location>
</feature>
<feature type="transmembrane region" description="Helical" evidence="5">
    <location>
        <begin position="450"/>
        <end position="466"/>
    </location>
</feature>
<feature type="transmembrane region" description="Helical" evidence="5">
    <location>
        <begin position="58"/>
        <end position="78"/>
    </location>
</feature>
<feature type="transmembrane region" description="Helical" evidence="5">
    <location>
        <begin position="29"/>
        <end position="52"/>
    </location>
</feature>
<dbReference type="AlphaFoldDB" id="A0A6N0NTC0"/>
<dbReference type="GeneID" id="55640474"/>
<feature type="transmembrane region" description="Helical" evidence="5">
    <location>
        <begin position="410"/>
        <end position="429"/>
    </location>
</feature>
<feature type="transmembrane region" description="Helical" evidence="5">
    <location>
        <begin position="99"/>
        <end position="127"/>
    </location>
</feature>
<feature type="transmembrane region" description="Helical" evidence="5">
    <location>
        <begin position="139"/>
        <end position="163"/>
    </location>
</feature>
<dbReference type="PANTHER" id="PTHR47547">
    <property type="match status" value="1"/>
</dbReference>
<evidence type="ECO:0000256" key="2">
    <source>
        <dbReference type="ARBA" id="ARBA00022692"/>
    </source>
</evidence>
<feature type="transmembrane region" description="Helical" evidence="5">
    <location>
        <begin position="532"/>
        <end position="555"/>
    </location>
</feature>
<name>A0A6N0NTC0_9CREN</name>
<dbReference type="PANTHER" id="PTHR47547:SF1">
    <property type="entry name" value="ASPARTATE-PROTON SYMPORTER"/>
    <property type="match status" value="1"/>
</dbReference>
<gene>
    <name evidence="6" type="ORF">GWK48_00970</name>
</gene>
<sequence>MSGEKPQKSGDLGIESDKQLRRALSKFDLLYLSLGGIIGSGWLFGALYTATYAGGSAILSWIIAGILVLFIGLAYSELGSAIPKTGGIVRYPHYTHGGVAGYIITWTYFLSAASVPAIEAVASVTYLASLVPSLTVNGVLTPLGILVAYLFLVFFFFLNYLGVNILGKVTQGAGWWKLVIPTITVAILLIFFFHPVNFTLGGGFFPSASNVVAGSSGIYGLSAVLYAIPTTGVIFSYLGFRQAVEYGGEGRNPRKDIPFALIGSLLIAIVLYTLLQVAFIGAINWSSLTATIGNKTVPVTPGNWTELSYSSLPSGPFYQIFNLAAPLVFVSLLFSGWAYILLLDAVVSPSGTGWIYTGTSTRTLYGFASNGYLPGPFLKLGKTKVPVISLIAATIVAAIFMLPFPSWQSLVSFISSATVFTYIMGGIGLETLRRTAPEMNRPFKLPLSKIIAPIATLAAGLIVYWSGFAVLFYVVSGIFLGLALFFGYYAYKMMGINKGLSIVLGLINLVVTLVDALYLYNATNALRAANNLGFGVYLVVMIAMVAVDLVVLNVLAKGSSAKTEIKASYWLLAYIFIIMIISYFGGFGLNPVIPFPEDTIVAAIVTLAVHYGAVLSGFKTQAIQDILEETREAP</sequence>
<feature type="transmembrane region" description="Helical" evidence="5">
    <location>
        <begin position="385"/>
        <end position="404"/>
    </location>
</feature>
<feature type="transmembrane region" description="Helical" evidence="5">
    <location>
        <begin position="259"/>
        <end position="283"/>
    </location>
</feature>
<feature type="transmembrane region" description="Helical" evidence="5">
    <location>
        <begin position="472"/>
        <end position="491"/>
    </location>
</feature>
<evidence type="ECO:0000256" key="1">
    <source>
        <dbReference type="ARBA" id="ARBA00004141"/>
    </source>
</evidence>
<dbReference type="Pfam" id="PF13520">
    <property type="entry name" value="AA_permease_2"/>
    <property type="match status" value="1"/>
</dbReference>
<evidence type="ECO:0000313" key="6">
    <source>
        <dbReference type="EMBL" id="QKQ99152.1"/>
    </source>
</evidence>
<feature type="transmembrane region" description="Helical" evidence="5">
    <location>
        <begin position="317"/>
        <end position="342"/>
    </location>
</feature>
<dbReference type="Gene3D" id="1.20.1740.10">
    <property type="entry name" value="Amino acid/polyamine transporter I"/>
    <property type="match status" value="1"/>
</dbReference>
<evidence type="ECO:0000313" key="7">
    <source>
        <dbReference type="Proteomes" id="UP000509301"/>
    </source>
</evidence>
<accession>A0A6N0NTC0</accession>